<dbReference type="Proteomes" id="UP000515204">
    <property type="component" value="Unplaced"/>
</dbReference>
<name>A0A6P3YBI9_DINQU</name>
<dbReference type="OrthoDB" id="1470350at2759"/>
<dbReference type="GeneID" id="106751379"/>
<accession>A0A6P3YBI9</accession>
<organism evidence="1 2">
    <name type="scientific">Dinoponera quadriceps</name>
    <name type="common">South American ant</name>
    <dbReference type="NCBI Taxonomy" id="609295"/>
    <lineage>
        <taxon>Eukaryota</taxon>
        <taxon>Metazoa</taxon>
        <taxon>Ecdysozoa</taxon>
        <taxon>Arthropoda</taxon>
        <taxon>Hexapoda</taxon>
        <taxon>Insecta</taxon>
        <taxon>Pterygota</taxon>
        <taxon>Neoptera</taxon>
        <taxon>Endopterygota</taxon>
        <taxon>Hymenoptera</taxon>
        <taxon>Apocrita</taxon>
        <taxon>Aculeata</taxon>
        <taxon>Formicoidea</taxon>
        <taxon>Formicidae</taxon>
        <taxon>Ponerinae</taxon>
        <taxon>Ponerini</taxon>
        <taxon>Dinoponera</taxon>
    </lineage>
</organism>
<gene>
    <name evidence="2" type="primary">LOC106751379</name>
</gene>
<sequence length="65" mass="7552">MGISLQGAGSFQQKYHQTVYDMGKIVINRVFKPWLLNDTIFSLTSLGRIYNKYLNILHSFTEKII</sequence>
<evidence type="ECO:0000313" key="1">
    <source>
        <dbReference type="Proteomes" id="UP000515204"/>
    </source>
</evidence>
<evidence type="ECO:0000313" key="2">
    <source>
        <dbReference type="RefSeq" id="XP_014487743.1"/>
    </source>
</evidence>
<reference evidence="2" key="1">
    <citation type="submission" date="2025-08" db="UniProtKB">
        <authorList>
            <consortium name="RefSeq"/>
        </authorList>
    </citation>
    <scope>IDENTIFICATION</scope>
</reference>
<dbReference type="KEGG" id="dqu:106751379"/>
<dbReference type="RefSeq" id="XP_014487743.1">
    <property type="nucleotide sequence ID" value="XM_014632257.1"/>
</dbReference>
<keyword evidence="1" id="KW-1185">Reference proteome</keyword>
<protein>
    <submittedName>
        <fullName evidence="2">Cytochrome P450 4C1-like</fullName>
    </submittedName>
</protein>
<dbReference type="AlphaFoldDB" id="A0A6P3YBI9"/>
<proteinExistence type="predicted"/>